<gene>
    <name evidence="6" type="ORF">IAC59_10515</name>
</gene>
<dbReference type="SUPFAM" id="SSF46689">
    <property type="entry name" value="Homeodomain-like"/>
    <property type="match status" value="2"/>
</dbReference>
<evidence type="ECO:0000256" key="4">
    <source>
        <dbReference type="ARBA" id="ARBA00023163"/>
    </source>
</evidence>
<dbReference type="GO" id="GO:0043565">
    <property type="term" value="F:sequence-specific DNA binding"/>
    <property type="evidence" value="ECO:0007669"/>
    <property type="project" value="InterPro"/>
</dbReference>
<evidence type="ECO:0000259" key="5">
    <source>
        <dbReference type="PROSITE" id="PS01124"/>
    </source>
</evidence>
<dbReference type="InterPro" id="IPR018062">
    <property type="entry name" value="HTH_AraC-typ_CS"/>
</dbReference>
<dbReference type="Gene3D" id="1.10.10.60">
    <property type="entry name" value="Homeodomain-like"/>
    <property type="match status" value="2"/>
</dbReference>
<evidence type="ECO:0000256" key="3">
    <source>
        <dbReference type="ARBA" id="ARBA00023159"/>
    </source>
</evidence>
<dbReference type="PROSITE" id="PS01124">
    <property type="entry name" value="HTH_ARAC_FAMILY_2"/>
    <property type="match status" value="1"/>
</dbReference>
<comment type="caution">
    <text evidence="6">The sequence shown here is derived from an EMBL/GenBank/DDBJ whole genome shotgun (WGS) entry which is preliminary data.</text>
</comment>
<dbReference type="SMART" id="SM00342">
    <property type="entry name" value="HTH_ARAC"/>
    <property type="match status" value="1"/>
</dbReference>
<name>A0A9D1LTK0_9FIRM</name>
<feature type="domain" description="HTH araC/xylS-type" evidence="5">
    <location>
        <begin position="189"/>
        <end position="287"/>
    </location>
</feature>
<dbReference type="PROSITE" id="PS00041">
    <property type="entry name" value="HTH_ARAC_FAMILY_1"/>
    <property type="match status" value="1"/>
</dbReference>
<dbReference type="AlphaFoldDB" id="A0A9D1LTK0"/>
<dbReference type="InterPro" id="IPR037923">
    <property type="entry name" value="HTH-like"/>
</dbReference>
<dbReference type="InterPro" id="IPR018060">
    <property type="entry name" value="HTH_AraC"/>
</dbReference>
<keyword evidence="1" id="KW-0805">Transcription regulation</keyword>
<organism evidence="6 7">
    <name type="scientific">Candidatus Fimadaptatus faecigallinarum</name>
    <dbReference type="NCBI Taxonomy" id="2840814"/>
    <lineage>
        <taxon>Bacteria</taxon>
        <taxon>Bacillati</taxon>
        <taxon>Bacillota</taxon>
        <taxon>Clostridia</taxon>
        <taxon>Eubacteriales</taxon>
        <taxon>Candidatus Fimadaptatus</taxon>
    </lineage>
</organism>
<dbReference type="EMBL" id="DVNK01000063">
    <property type="protein sequence ID" value="HIU47670.1"/>
    <property type="molecule type" value="Genomic_DNA"/>
</dbReference>
<evidence type="ECO:0000256" key="1">
    <source>
        <dbReference type="ARBA" id="ARBA00023015"/>
    </source>
</evidence>
<protein>
    <submittedName>
        <fullName evidence="6">Helix-turn-helix transcriptional regulator</fullName>
    </submittedName>
</protein>
<dbReference type="Pfam" id="PF12833">
    <property type="entry name" value="HTH_18"/>
    <property type="match status" value="1"/>
</dbReference>
<accession>A0A9D1LTK0</accession>
<dbReference type="Proteomes" id="UP000824123">
    <property type="component" value="Unassembled WGS sequence"/>
</dbReference>
<dbReference type="InterPro" id="IPR014710">
    <property type="entry name" value="RmlC-like_jellyroll"/>
</dbReference>
<dbReference type="InterPro" id="IPR009057">
    <property type="entry name" value="Homeodomain-like_sf"/>
</dbReference>
<dbReference type="PRINTS" id="PR00032">
    <property type="entry name" value="HTHARAC"/>
</dbReference>
<reference evidence="6" key="2">
    <citation type="journal article" date="2021" name="PeerJ">
        <title>Extensive microbial diversity within the chicken gut microbiome revealed by metagenomics and culture.</title>
        <authorList>
            <person name="Gilroy R."/>
            <person name="Ravi A."/>
            <person name="Getino M."/>
            <person name="Pursley I."/>
            <person name="Horton D.L."/>
            <person name="Alikhan N.F."/>
            <person name="Baker D."/>
            <person name="Gharbi K."/>
            <person name="Hall N."/>
            <person name="Watson M."/>
            <person name="Adriaenssens E.M."/>
            <person name="Foster-Nyarko E."/>
            <person name="Jarju S."/>
            <person name="Secka A."/>
            <person name="Antonio M."/>
            <person name="Oren A."/>
            <person name="Chaudhuri R.R."/>
            <person name="La Ragione R."/>
            <person name="Hildebrand F."/>
            <person name="Pallen M.J."/>
        </authorList>
    </citation>
    <scope>NUCLEOTIDE SEQUENCE</scope>
    <source>
        <strain evidence="6">ChiSxjej2B14-8506</strain>
    </source>
</reference>
<evidence type="ECO:0000313" key="7">
    <source>
        <dbReference type="Proteomes" id="UP000824123"/>
    </source>
</evidence>
<keyword evidence="2" id="KW-0238">DNA-binding</keyword>
<evidence type="ECO:0000313" key="6">
    <source>
        <dbReference type="EMBL" id="HIU47670.1"/>
    </source>
</evidence>
<reference evidence="6" key="1">
    <citation type="submission" date="2020-10" db="EMBL/GenBank/DDBJ databases">
        <authorList>
            <person name="Gilroy R."/>
        </authorList>
    </citation>
    <scope>NUCLEOTIDE SEQUENCE</scope>
    <source>
        <strain evidence="6">ChiSxjej2B14-8506</strain>
    </source>
</reference>
<keyword evidence="4" id="KW-0804">Transcription</keyword>
<dbReference type="PANTHER" id="PTHR46796">
    <property type="entry name" value="HTH-TYPE TRANSCRIPTIONAL ACTIVATOR RHAS-RELATED"/>
    <property type="match status" value="1"/>
</dbReference>
<dbReference type="Pfam" id="PF02311">
    <property type="entry name" value="AraC_binding"/>
    <property type="match status" value="1"/>
</dbReference>
<dbReference type="GO" id="GO:0003700">
    <property type="term" value="F:DNA-binding transcription factor activity"/>
    <property type="evidence" value="ECO:0007669"/>
    <property type="project" value="InterPro"/>
</dbReference>
<keyword evidence="3" id="KW-0010">Activator</keyword>
<dbReference type="InterPro" id="IPR020449">
    <property type="entry name" value="Tscrpt_reg_AraC-type_HTH"/>
</dbReference>
<dbReference type="Gene3D" id="2.60.120.10">
    <property type="entry name" value="Jelly Rolls"/>
    <property type="match status" value="1"/>
</dbReference>
<evidence type="ECO:0000256" key="2">
    <source>
        <dbReference type="ARBA" id="ARBA00023125"/>
    </source>
</evidence>
<dbReference type="InterPro" id="IPR050204">
    <property type="entry name" value="AraC_XylS_family_regulators"/>
</dbReference>
<proteinExistence type="predicted"/>
<dbReference type="SUPFAM" id="SSF51215">
    <property type="entry name" value="Regulatory protein AraC"/>
    <property type="match status" value="1"/>
</dbReference>
<sequence length="296" mass="33764">MQFYHESRKPLGTLGYLFECTIQHRHGRSIFVAPHVHEYFEILLCREGAFRLETGDAPVHLGVGDLAVIDPMEVHCTYALDKGENTYMVLKFVPELMYSAEQPLYELGTVSAYMRLRASHRRLFEAREVESSGMGEIMERIFSEYTAQEFGYALSVRAEIMRLFVKILRDWHAGGAPELPDAESMAQLQRAYEFIEANYAGEVTLDAVARHCNMSYTAFSRFFSKHAGRSFTEALLLTRVKKSMRLINSTDMSITEIAAQTGFSSTSHYIRCFKAVTGKTPLKYREAERPHGIKVK</sequence>
<dbReference type="InterPro" id="IPR003313">
    <property type="entry name" value="AraC-bd"/>
</dbReference>